<dbReference type="SUPFAM" id="SSF55811">
    <property type="entry name" value="Nudix"/>
    <property type="match status" value="1"/>
</dbReference>
<keyword evidence="8" id="KW-0520">NAD</keyword>
<dbReference type="PANTHER" id="PTHR42904">
    <property type="entry name" value="NUDIX HYDROLASE, NUDC SUBFAMILY"/>
    <property type="match status" value="1"/>
</dbReference>
<dbReference type="InterPro" id="IPR050241">
    <property type="entry name" value="NAD-cap_RNA_hydrolase_NudC"/>
</dbReference>
<evidence type="ECO:0000256" key="1">
    <source>
        <dbReference type="ARBA" id="ARBA00001946"/>
    </source>
</evidence>
<evidence type="ECO:0000256" key="3">
    <source>
        <dbReference type="ARBA" id="ARBA00009595"/>
    </source>
</evidence>
<evidence type="ECO:0000256" key="9">
    <source>
        <dbReference type="ARBA" id="ARBA00023679"/>
    </source>
</evidence>
<dbReference type="KEGG" id="rdi:CMV14_17075"/>
<dbReference type="Gene3D" id="3.90.79.10">
    <property type="entry name" value="Nucleoside Triphosphate Pyrophosphohydrolase"/>
    <property type="match status" value="1"/>
</dbReference>
<dbReference type="InterPro" id="IPR049734">
    <property type="entry name" value="NudC-like_C"/>
</dbReference>
<dbReference type="EMBL" id="NWUF01000005">
    <property type="protein sequence ID" value="PCE43162.1"/>
    <property type="molecule type" value="Genomic_DNA"/>
</dbReference>
<dbReference type="OrthoDB" id="9791656at2"/>
<dbReference type="NCBIfam" id="NF001299">
    <property type="entry name" value="PRK00241.1"/>
    <property type="match status" value="1"/>
</dbReference>
<keyword evidence="6" id="KW-0378">Hydrolase</keyword>
<dbReference type="InterPro" id="IPR015797">
    <property type="entry name" value="NUDIX_hydrolase-like_dom_sf"/>
</dbReference>
<comment type="caution">
    <text evidence="11">The sequence shown here is derived from an EMBL/GenBank/DDBJ whole genome shotgun (WGS) entry which is preliminary data.</text>
</comment>
<dbReference type="Pfam" id="PF09297">
    <property type="entry name" value="Zn_ribbon_NUD"/>
    <property type="match status" value="1"/>
</dbReference>
<dbReference type="GO" id="GO:0005829">
    <property type="term" value="C:cytosol"/>
    <property type="evidence" value="ECO:0007669"/>
    <property type="project" value="TreeGrafter"/>
</dbReference>
<evidence type="ECO:0000256" key="2">
    <source>
        <dbReference type="ARBA" id="ARBA00001947"/>
    </source>
</evidence>
<dbReference type="GO" id="GO:0035529">
    <property type="term" value="F:NADH pyrophosphatase activity"/>
    <property type="evidence" value="ECO:0007669"/>
    <property type="project" value="TreeGrafter"/>
</dbReference>
<reference evidence="11 12" key="1">
    <citation type="submission" date="2017-09" db="EMBL/GenBank/DDBJ databases">
        <title>The Catabolism of 3,6-Dichlorosalicylic acid is Initiated by the Cytochrome P450 Monooxygenase DsmABC in Rhizorhabdus dicambivorans Ndbn-20.</title>
        <authorList>
            <person name="Na L."/>
        </authorList>
    </citation>
    <scope>NUCLEOTIDE SEQUENCE [LARGE SCALE GENOMIC DNA]</scope>
    <source>
        <strain evidence="11 12">Ndbn-20m</strain>
    </source>
</reference>
<dbReference type="RefSeq" id="WP_066962410.1">
    <property type="nucleotide sequence ID" value="NZ_CP023449.1"/>
</dbReference>
<comment type="cofactor">
    <cofactor evidence="1">
        <name>Mg(2+)</name>
        <dbReference type="ChEBI" id="CHEBI:18420"/>
    </cofactor>
</comment>
<dbReference type="PANTHER" id="PTHR42904:SF6">
    <property type="entry name" value="NAD-CAPPED RNA HYDROLASE NUDT12"/>
    <property type="match status" value="1"/>
</dbReference>
<dbReference type="InterPro" id="IPR000086">
    <property type="entry name" value="NUDIX_hydrolase_dom"/>
</dbReference>
<dbReference type="InterPro" id="IPR015376">
    <property type="entry name" value="Znr_NADH_PPase"/>
</dbReference>
<name>A0A2A4FZK6_9SPHN</name>
<dbReference type="PROSITE" id="PS00893">
    <property type="entry name" value="NUDIX_BOX"/>
    <property type="match status" value="1"/>
</dbReference>
<evidence type="ECO:0000259" key="10">
    <source>
        <dbReference type="PROSITE" id="PS51462"/>
    </source>
</evidence>
<dbReference type="Proteomes" id="UP000218934">
    <property type="component" value="Unassembled WGS sequence"/>
</dbReference>
<proteinExistence type="inferred from homology"/>
<dbReference type="GO" id="GO:0006742">
    <property type="term" value="P:NADP+ catabolic process"/>
    <property type="evidence" value="ECO:0007669"/>
    <property type="project" value="TreeGrafter"/>
</dbReference>
<dbReference type="PROSITE" id="PS51462">
    <property type="entry name" value="NUDIX"/>
    <property type="match status" value="1"/>
</dbReference>
<feature type="domain" description="Nudix hydrolase" evidence="10">
    <location>
        <begin position="159"/>
        <end position="284"/>
    </location>
</feature>
<evidence type="ECO:0000256" key="4">
    <source>
        <dbReference type="ARBA" id="ARBA00012381"/>
    </source>
</evidence>
<sequence>MSLIPTPGFTGSPLVRIDIERDNQDYFDQAVSSLSARLLRLDGLKPVLEPDGSLSWGSLAEADPDVDLALLGLIDGKPRFVALAPVDMRQDQRMGTINGAMAMTEPGAPATYAAARSLVDWHNRHRFCANCGQRTTVRRSGWARFCLKDAGGCGAEHFPRTDPVVIMLAEYGDKVLVGRNKNTMQGKFYSALAGFLEVGESIEDAVARELFEEAGVIVTEVRYLTSQPWPIPSQLMIGCVAKVESNVVTLDTNELNDAIWVDRDQVRAALAGEPDALFTMRYPLAIAHTLLQAWANGA</sequence>
<evidence type="ECO:0000256" key="5">
    <source>
        <dbReference type="ARBA" id="ARBA00022723"/>
    </source>
</evidence>
<accession>A0A2A4FZK6</accession>
<dbReference type="EC" id="3.6.1.22" evidence="4"/>
<evidence type="ECO:0000313" key="11">
    <source>
        <dbReference type="EMBL" id="PCE43162.1"/>
    </source>
</evidence>
<keyword evidence="5" id="KW-0479">Metal-binding</keyword>
<dbReference type="Gene3D" id="3.90.79.20">
    <property type="match status" value="1"/>
</dbReference>
<dbReference type="CDD" id="cd03429">
    <property type="entry name" value="NUDIX_NADH_pyrophosphatase_Nudt13"/>
    <property type="match status" value="1"/>
</dbReference>
<dbReference type="Pfam" id="PF00293">
    <property type="entry name" value="NUDIX"/>
    <property type="match status" value="1"/>
</dbReference>
<organism evidence="11 12">
    <name type="scientific">Rhizorhabdus dicambivorans</name>
    <dbReference type="NCBI Taxonomy" id="1850238"/>
    <lineage>
        <taxon>Bacteria</taxon>
        <taxon>Pseudomonadati</taxon>
        <taxon>Pseudomonadota</taxon>
        <taxon>Alphaproteobacteria</taxon>
        <taxon>Sphingomonadales</taxon>
        <taxon>Sphingomonadaceae</taxon>
        <taxon>Rhizorhabdus</taxon>
    </lineage>
</organism>
<protein>
    <recommendedName>
        <fullName evidence="4">NAD(+) diphosphatase</fullName>
        <ecNumber evidence="4">3.6.1.22</ecNumber>
    </recommendedName>
</protein>
<dbReference type="InterPro" id="IPR020084">
    <property type="entry name" value="NUDIX_hydrolase_CS"/>
</dbReference>
<comment type="cofactor">
    <cofactor evidence="2">
        <name>Zn(2+)</name>
        <dbReference type="ChEBI" id="CHEBI:29105"/>
    </cofactor>
</comment>
<comment type="catalytic activity">
    <reaction evidence="9">
        <text>a 5'-end NAD(+)-phospho-ribonucleoside in mRNA + H2O = a 5'-end phospho-adenosine-phospho-ribonucleoside in mRNA + beta-nicotinamide D-ribonucleotide + 2 H(+)</text>
        <dbReference type="Rhea" id="RHEA:60876"/>
        <dbReference type="Rhea" id="RHEA-COMP:15698"/>
        <dbReference type="Rhea" id="RHEA-COMP:15719"/>
        <dbReference type="ChEBI" id="CHEBI:14649"/>
        <dbReference type="ChEBI" id="CHEBI:15377"/>
        <dbReference type="ChEBI" id="CHEBI:15378"/>
        <dbReference type="ChEBI" id="CHEBI:144029"/>
        <dbReference type="ChEBI" id="CHEBI:144051"/>
    </reaction>
    <physiologicalReaction direction="left-to-right" evidence="9">
        <dbReference type="Rhea" id="RHEA:60877"/>
    </physiologicalReaction>
</comment>
<evidence type="ECO:0000313" key="12">
    <source>
        <dbReference type="Proteomes" id="UP000218934"/>
    </source>
</evidence>
<evidence type="ECO:0000256" key="6">
    <source>
        <dbReference type="ARBA" id="ARBA00022801"/>
    </source>
</evidence>
<dbReference type="GO" id="GO:0019677">
    <property type="term" value="P:NAD+ catabolic process"/>
    <property type="evidence" value="ECO:0007669"/>
    <property type="project" value="TreeGrafter"/>
</dbReference>
<dbReference type="AlphaFoldDB" id="A0A2A4FZK6"/>
<gene>
    <name evidence="11" type="ORF">COO09_06860</name>
</gene>
<dbReference type="GO" id="GO:0046872">
    <property type="term" value="F:metal ion binding"/>
    <property type="evidence" value="ECO:0007669"/>
    <property type="project" value="UniProtKB-KW"/>
</dbReference>
<evidence type="ECO:0000256" key="8">
    <source>
        <dbReference type="ARBA" id="ARBA00023027"/>
    </source>
</evidence>
<keyword evidence="12" id="KW-1185">Reference proteome</keyword>
<keyword evidence="7" id="KW-0460">Magnesium</keyword>
<evidence type="ECO:0000256" key="7">
    <source>
        <dbReference type="ARBA" id="ARBA00022842"/>
    </source>
</evidence>
<comment type="similarity">
    <text evidence="3">Belongs to the Nudix hydrolase family. NudC subfamily.</text>
</comment>